<gene>
    <name evidence="3" type="ORF">FOL46_006462</name>
    <name evidence="4" type="ORF">FOZ61_003114</name>
</gene>
<feature type="transmembrane region" description="Helical" evidence="1">
    <location>
        <begin position="501"/>
        <end position="522"/>
    </location>
</feature>
<evidence type="ECO:0000313" key="5">
    <source>
        <dbReference type="Proteomes" id="UP000570595"/>
    </source>
</evidence>
<protein>
    <recommendedName>
        <fullName evidence="2">Heparan-alpha-glucosaminide N-acetyltransferase catalytic domain-containing protein</fullName>
    </recommendedName>
</protein>
<organism evidence="4 5">
    <name type="scientific">Perkinsus olseni</name>
    <name type="common">Perkinsus atlanticus</name>
    <dbReference type="NCBI Taxonomy" id="32597"/>
    <lineage>
        <taxon>Eukaryota</taxon>
        <taxon>Sar</taxon>
        <taxon>Alveolata</taxon>
        <taxon>Perkinsozoa</taxon>
        <taxon>Perkinsea</taxon>
        <taxon>Perkinsida</taxon>
        <taxon>Perkinsidae</taxon>
        <taxon>Perkinsus</taxon>
    </lineage>
</organism>
<sequence>MLRESLLVLRDLSTAPWSVLLTSGPVLTISVILITILLFCALHKLTVQQRVPHIREGDGSDNTRSEEKSKEHPSRYPAVDYWRGMCISFVVMYHMVGNFRINGLIPSGFRGVNYSDPCPKWNYFTFFLYYVVFQTTCHLGRFVSPYLHYILFTPCTVYCICLWWRESQVAGVAMLQVCVGLSQALANRGRVIRWKGVIHRTIKLALFAAMLSAYTFYRFPESPIVFGALHCICLNSLLCLPFVKYPHLALPGFLFCQLYTMLIGTFPLEVDIDRPSLDVMPWFSNLGFCLLGVWLHDRQVHTIESLRLFPFRTRVPFEESVFCTLGRWSLVVYLCHEMVFVPLTLAVKQWKPQATEEAITLLLLLLSARRLRHVLGRVFLPMSAPINSLSSDLGVLMIAGCTMTASLSLVHWLSMDERARFKRAWTDYEQIPAREGMEEEMSVLGEEDSKRRRGRPKPRAPFIDFLRGLSLAFIVSFHFMWDLREFHFLPHAPPLDKAGGLPIRNYLFFIVYFAISFTSCIVACLYSPYLGYAVYAPMVTYCIYSMWWESQVSGVCLIMICLGMSQALVHRNGVVWKEVLTRAARLSALAALITALSLWFTPNQWVYFGAVHCLCLNSLLTVPFARRPQAALLGFLFIQSYTMAFGACPLEVPLDWPTLDVMPWFHNFGYCLLGVWLYSKGLHKLASISVIPGTRVYLEDTVLTTFGRHSLIIYLLHQGLLFPIVYGVSLL</sequence>
<keyword evidence="1" id="KW-0472">Membrane</keyword>
<feature type="transmembrane region" description="Helical" evidence="1">
    <location>
        <begin position="395"/>
        <end position="413"/>
    </location>
</feature>
<accession>A0A7J6LQH9</accession>
<evidence type="ECO:0000313" key="3">
    <source>
        <dbReference type="EMBL" id="KAF4659735.1"/>
    </source>
</evidence>
<dbReference type="Pfam" id="PF07786">
    <property type="entry name" value="HGSNAT_cat"/>
    <property type="match status" value="3"/>
</dbReference>
<keyword evidence="1" id="KW-0812">Transmembrane</keyword>
<evidence type="ECO:0000259" key="2">
    <source>
        <dbReference type="Pfam" id="PF07786"/>
    </source>
</evidence>
<feature type="domain" description="Heparan-alpha-glucosaminide N-acetyltransferase catalytic" evidence="2">
    <location>
        <begin position="459"/>
        <end position="492"/>
    </location>
</feature>
<feature type="transmembrane region" description="Helical" evidence="1">
    <location>
        <begin position="20"/>
        <end position="42"/>
    </location>
</feature>
<dbReference type="EMBL" id="JABANN010000419">
    <property type="protein sequence ID" value="KAF4659735.1"/>
    <property type="molecule type" value="Genomic_DNA"/>
</dbReference>
<dbReference type="OrthoDB" id="438607at2759"/>
<feature type="transmembrane region" description="Helical" evidence="1">
    <location>
        <begin position="121"/>
        <end position="139"/>
    </location>
</feature>
<proteinExistence type="predicted"/>
<comment type="caution">
    <text evidence="4">The sequence shown here is derived from an EMBL/GenBank/DDBJ whole genome shotgun (WGS) entry which is preliminary data.</text>
</comment>
<feature type="transmembrane region" description="Helical" evidence="1">
    <location>
        <begin position="460"/>
        <end position="481"/>
    </location>
</feature>
<feature type="domain" description="Heparan-alpha-glucosaminide N-acetyltransferase catalytic" evidence="2">
    <location>
        <begin position="164"/>
        <end position="337"/>
    </location>
</feature>
<feature type="transmembrane region" description="Helical" evidence="1">
    <location>
        <begin position="632"/>
        <end position="652"/>
    </location>
</feature>
<dbReference type="InterPro" id="IPR012429">
    <property type="entry name" value="HGSNAT_cat"/>
</dbReference>
<dbReference type="EMBL" id="JABAHT010000194">
    <property type="protein sequence ID" value="KAF4661565.1"/>
    <property type="molecule type" value="Genomic_DNA"/>
</dbReference>
<dbReference type="Proteomes" id="UP000570595">
    <property type="component" value="Unassembled WGS sequence"/>
</dbReference>
<evidence type="ECO:0000256" key="1">
    <source>
        <dbReference type="SAM" id="Phobius"/>
    </source>
</evidence>
<name>A0A7J6LQH9_PEROL</name>
<keyword evidence="1" id="KW-1133">Transmembrane helix</keyword>
<feature type="transmembrane region" description="Helical" evidence="1">
    <location>
        <begin position="552"/>
        <end position="570"/>
    </location>
</feature>
<dbReference type="AlphaFoldDB" id="A0A7J6LQH9"/>
<feature type="transmembrane region" description="Helical" evidence="1">
    <location>
        <begin position="146"/>
        <end position="165"/>
    </location>
</feature>
<reference evidence="5 6" key="1">
    <citation type="submission" date="2020-04" db="EMBL/GenBank/DDBJ databases">
        <title>Perkinsus olseni comparative genomics.</title>
        <authorList>
            <person name="Bogema D.R."/>
        </authorList>
    </citation>
    <scope>NUCLEOTIDE SEQUENCE [LARGE SCALE GENOMIC DNA]</scope>
    <source>
        <strain evidence="4">ATCC PRA-179</strain>
        <strain evidence="3">ATCC PRA-31</strain>
    </source>
</reference>
<feature type="transmembrane region" description="Helical" evidence="1">
    <location>
        <begin position="711"/>
        <end position="729"/>
    </location>
</feature>
<evidence type="ECO:0000313" key="6">
    <source>
        <dbReference type="Proteomes" id="UP000572268"/>
    </source>
</evidence>
<feature type="transmembrane region" description="Helical" evidence="1">
    <location>
        <begin position="529"/>
        <end position="546"/>
    </location>
</feature>
<feature type="transmembrane region" description="Helical" evidence="1">
    <location>
        <begin position="606"/>
        <end position="625"/>
    </location>
</feature>
<feature type="transmembrane region" description="Helical" evidence="1">
    <location>
        <begin position="201"/>
        <end position="217"/>
    </location>
</feature>
<feature type="transmembrane region" description="Helical" evidence="1">
    <location>
        <begin position="223"/>
        <end position="243"/>
    </location>
</feature>
<evidence type="ECO:0000313" key="4">
    <source>
        <dbReference type="EMBL" id="KAF4661565.1"/>
    </source>
</evidence>
<feature type="transmembrane region" description="Helical" evidence="1">
    <location>
        <begin position="582"/>
        <end position="600"/>
    </location>
</feature>
<dbReference type="Proteomes" id="UP000572268">
    <property type="component" value="Unassembled WGS sequence"/>
</dbReference>
<feature type="transmembrane region" description="Helical" evidence="1">
    <location>
        <begin position="248"/>
        <end position="267"/>
    </location>
</feature>
<feature type="domain" description="Heparan-alpha-glucosaminide N-acetyltransferase catalytic" evidence="2">
    <location>
        <begin position="546"/>
        <end position="718"/>
    </location>
</feature>